<dbReference type="CDD" id="cd01310">
    <property type="entry name" value="TatD_DNAse"/>
    <property type="match status" value="1"/>
</dbReference>
<dbReference type="AlphaFoldDB" id="A3MUY3"/>
<sequence length="236" mass="27592">MFDNHIHCHELPAEELEEYRREWTLVCVSDDLATSKKTLEMEGVVRCLGIHPWQVEKAEPGDLSTVLKLLERREVPCVGEVGLDKRFVPHSFDKQREYFRAFLRAARELDLVVNVHAPDAWADVVEELRRSDVDRALIHWYTGPLHLLDTIRDLGYYISINPAVTIQKKHQEVAAAADRRIVLVESDGPYEYRGLRLVPPLIEKTVEKMAELWSTTPEYVREIVEENAKRLWRRLW</sequence>
<accession>A3MUY3</accession>
<dbReference type="HOGENOM" id="CLU_031506_5_2_2"/>
<reference evidence="2" key="1">
    <citation type="submission" date="2007-02" db="EMBL/GenBank/DDBJ databases">
        <title>Complete sequence of Pyrobaculum calidifontis JCM 11548.</title>
        <authorList>
            <consortium name="US DOE Joint Genome Institute"/>
            <person name="Copeland A."/>
            <person name="Lucas S."/>
            <person name="Lapidus A."/>
            <person name="Barry K."/>
            <person name="Glavina del Rio T."/>
            <person name="Dalin E."/>
            <person name="Tice H."/>
            <person name="Pitluck S."/>
            <person name="Chain P."/>
            <person name="Malfatti S."/>
            <person name="Shin M."/>
            <person name="Vergez L."/>
            <person name="Schmutz J."/>
            <person name="Larimer F."/>
            <person name="Land M."/>
            <person name="Hauser L."/>
            <person name="Kyrpides N."/>
            <person name="Mikhailova N."/>
            <person name="Cozen A.E."/>
            <person name="Fitz-Gibbon S.T."/>
            <person name="House C.H."/>
            <person name="Saltikov C."/>
            <person name="Lowe T.M."/>
            <person name="Richardson P."/>
        </authorList>
    </citation>
    <scope>NUCLEOTIDE SEQUENCE [LARGE SCALE GENOMIC DNA]</scope>
    <source>
        <strain evidence="2">JCM 11548</strain>
    </source>
</reference>
<dbReference type="InterPro" id="IPR032466">
    <property type="entry name" value="Metal_Hydrolase"/>
</dbReference>
<organism evidence="2 3">
    <name type="scientific">Pyrobaculum calidifontis (strain DSM 21063 / JCM 11548 / VA1)</name>
    <dbReference type="NCBI Taxonomy" id="410359"/>
    <lineage>
        <taxon>Archaea</taxon>
        <taxon>Thermoproteota</taxon>
        <taxon>Thermoprotei</taxon>
        <taxon>Thermoproteales</taxon>
        <taxon>Thermoproteaceae</taxon>
        <taxon>Pyrobaculum</taxon>
    </lineage>
</organism>
<dbReference type="InterPro" id="IPR001130">
    <property type="entry name" value="TatD-like"/>
</dbReference>
<feature type="binding site" evidence="1">
    <location>
        <position position="7"/>
    </location>
    <ligand>
        <name>a divalent metal cation</name>
        <dbReference type="ChEBI" id="CHEBI:60240"/>
        <label>1</label>
    </ligand>
</feature>
<feature type="binding site" evidence="1">
    <location>
        <position position="80"/>
    </location>
    <ligand>
        <name>a divalent metal cation</name>
        <dbReference type="ChEBI" id="CHEBI:60240"/>
        <label>1</label>
    </ligand>
</feature>
<dbReference type="STRING" id="410359.Pcal_1025"/>
<dbReference type="Gene3D" id="3.20.20.140">
    <property type="entry name" value="Metal-dependent hydrolases"/>
    <property type="match status" value="1"/>
</dbReference>
<dbReference type="Proteomes" id="UP000001431">
    <property type="component" value="Chromosome"/>
</dbReference>
<dbReference type="PANTHER" id="PTHR46124:SF2">
    <property type="entry name" value="D-AMINOACYL-TRNA DEACYLASE"/>
    <property type="match status" value="1"/>
</dbReference>
<protein>
    <submittedName>
        <fullName evidence="2">TatD-related deoxyribonuclease</fullName>
    </submittedName>
</protein>
<gene>
    <name evidence="2" type="ordered locus">Pcal_1025</name>
</gene>
<dbReference type="PANTHER" id="PTHR46124">
    <property type="entry name" value="D-AMINOACYL-TRNA DEACYLASE"/>
    <property type="match status" value="1"/>
</dbReference>
<dbReference type="EMBL" id="CP000561">
    <property type="protein sequence ID" value="ABO08450.1"/>
    <property type="molecule type" value="Genomic_DNA"/>
</dbReference>
<dbReference type="RefSeq" id="WP_011849708.1">
    <property type="nucleotide sequence ID" value="NC_009073.1"/>
</dbReference>
<evidence type="ECO:0000313" key="3">
    <source>
        <dbReference type="Proteomes" id="UP000001431"/>
    </source>
</evidence>
<evidence type="ECO:0000313" key="2">
    <source>
        <dbReference type="EMBL" id="ABO08450.1"/>
    </source>
</evidence>
<dbReference type="KEGG" id="pcl:Pcal_1025"/>
<dbReference type="eggNOG" id="arCOG00891">
    <property type="taxonomic scope" value="Archaea"/>
</dbReference>
<keyword evidence="1" id="KW-0479">Metal-binding</keyword>
<feature type="binding site" evidence="1">
    <location>
        <position position="139"/>
    </location>
    <ligand>
        <name>a divalent metal cation</name>
        <dbReference type="ChEBI" id="CHEBI:60240"/>
        <label>2</label>
    </ligand>
</feature>
<name>A3MUY3_PYRCJ</name>
<dbReference type="SUPFAM" id="SSF51556">
    <property type="entry name" value="Metallo-dependent hydrolases"/>
    <property type="match status" value="1"/>
</dbReference>
<proteinExistence type="predicted"/>
<dbReference type="PIRSF" id="PIRSF005902">
    <property type="entry name" value="DNase_TatD"/>
    <property type="match status" value="1"/>
</dbReference>
<dbReference type="OrthoDB" id="26412at2157"/>
<dbReference type="Pfam" id="PF01026">
    <property type="entry name" value="TatD_DNase"/>
    <property type="match status" value="1"/>
</dbReference>
<keyword evidence="3" id="KW-1185">Reference proteome</keyword>
<dbReference type="GO" id="GO:0046872">
    <property type="term" value="F:metal ion binding"/>
    <property type="evidence" value="ECO:0007669"/>
    <property type="project" value="UniProtKB-KW"/>
</dbReference>
<feature type="binding site" evidence="1">
    <location>
        <position position="5"/>
    </location>
    <ligand>
        <name>a divalent metal cation</name>
        <dbReference type="ChEBI" id="CHEBI:60240"/>
        <label>1</label>
    </ligand>
</feature>
<evidence type="ECO:0000256" key="1">
    <source>
        <dbReference type="PIRSR" id="PIRSR005902-1"/>
    </source>
</evidence>
<feature type="binding site" evidence="1">
    <location>
        <position position="116"/>
    </location>
    <ligand>
        <name>a divalent metal cation</name>
        <dbReference type="ChEBI" id="CHEBI:60240"/>
        <label>2</label>
    </ligand>
</feature>
<feature type="binding site" evidence="1">
    <location>
        <position position="187"/>
    </location>
    <ligand>
        <name>a divalent metal cation</name>
        <dbReference type="ChEBI" id="CHEBI:60240"/>
        <label>1</label>
    </ligand>
</feature>
<dbReference type="GO" id="GO:0016788">
    <property type="term" value="F:hydrolase activity, acting on ester bonds"/>
    <property type="evidence" value="ECO:0007669"/>
    <property type="project" value="InterPro"/>
</dbReference>
<dbReference type="GeneID" id="4908561"/>